<dbReference type="GO" id="GO:0006890">
    <property type="term" value="P:retrograde vesicle-mediated transport, Golgi to endoplasmic reticulum"/>
    <property type="evidence" value="ECO:0007669"/>
    <property type="project" value="TreeGrafter"/>
</dbReference>
<dbReference type="GO" id="GO:0017119">
    <property type="term" value="C:Golgi transport complex"/>
    <property type="evidence" value="ECO:0007669"/>
    <property type="project" value="TreeGrafter"/>
</dbReference>
<gene>
    <name evidence="2" type="ORF">ACAOBT_LOCUS30086</name>
</gene>
<feature type="domain" description="Conserved oligomeric Golgi complex subunit 4 C-terminal" evidence="1">
    <location>
        <begin position="2"/>
        <end position="113"/>
    </location>
</feature>
<evidence type="ECO:0000313" key="3">
    <source>
        <dbReference type="Proteomes" id="UP001152888"/>
    </source>
</evidence>
<dbReference type="PANTHER" id="PTHR24016">
    <property type="entry name" value="CONSERVED OLIGOMERIC GOLGI COMPLEX SUBUNIT 4"/>
    <property type="match status" value="1"/>
</dbReference>
<dbReference type="AlphaFoldDB" id="A0A9P0Q2J2"/>
<evidence type="ECO:0000313" key="2">
    <source>
        <dbReference type="EMBL" id="CAH2008213.1"/>
    </source>
</evidence>
<dbReference type="EMBL" id="CAKOFQ010007791">
    <property type="protein sequence ID" value="CAH2008213.1"/>
    <property type="molecule type" value="Genomic_DNA"/>
</dbReference>
<dbReference type="PANTHER" id="PTHR24016:SF0">
    <property type="entry name" value="CONSERVED OLIGOMERIC GOLGI COMPLEX SUBUNIT 4"/>
    <property type="match status" value="1"/>
</dbReference>
<name>A0A9P0Q2J2_ACAOB</name>
<comment type="caution">
    <text evidence="2">The sequence shown here is derived from an EMBL/GenBank/DDBJ whole genome shotgun (WGS) entry which is preliminary data.</text>
</comment>
<proteinExistence type="predicted"/>
<dbReference type="Proteomes" id="UP001152888">
    <property type="component" value="Unassembled WGS sequence"/>
</dbReference>
<dbReference type="Pfam" id="PF20662">
    <property type="entry name" value="COG4_C"/>
    <property type="match status" value="1"/>
</dbReference>
<protein>
    <recommendedName>
        <fullName evidence="1">Conserved oligomeric Golgi complex subunit 4 C-terminal domain-containing protein</fullName>
    </recommendedName>
</protein>
<dbReference type="InterPro" id="IPR048684">
    <property type="entry name" value="COG4_C"/>
</dbReference>
<dbReference type="InterPro" id="IPR048682">
    <property type="entry name" value="COG4"/>
</dbReference>
<evidence type="ECO:0000259" key="1">
    <source>
        <dbReference type="Pfam" id="PF20662"/>
    </source>
</evidence>
<sequence length="142" mass="16509">MNLETLLSSFKDILTPSNYDAFTQVLTSEVTQRLEKVVMKSTFNRLGGLVLDKEVRSLAGYITATTSWSVRDKFARLTQIATALNLEQLNEIYDYWGSHDGALTWRLTPTELKSIMQLRYVQLQCFFYIMSFHPMRIPRFLL</sequence>
<reference evidence="2" key="1">
    <citation type="submission" date="2022-03" db="EMBL/GenBank/DDBJ databases">
        <authorList>
            <person name="Sayadi A."/>
        </authorList>
    </citation>
    <scope>NUCLEOTIDE SEQUENCE</scope>
</reference>
<keyword evidence="3" id="KW-1185">Reference proteome</keyword>
<dbReference type="GO" id="GO:0007030">
    <property type="term" value="P:Golgi organization"/>
    <property type="evidence" value="ECO:0007669"/>
    <property type="project" value="TreeGrafter"/>
</dbReference>
<organism evidence="2 3">
    <name type="scientific">Acanthoscelides obtectus</name>
    <name type="common">Bean weevil</name>
    <name type="synonym">Bruchus obtectus</name>
    <dbReference type="NCBI Taxonomy" id="200917"/>
    <lineage>
        <taxon>Eukaryota</taxon>
        <taxon>Metazoa</taxon>
        <taxon>Ecdysozoa</taxon>
        <taxon>Arthropoda</taxon>
        <taxon>Hexapoda</taxon>
        <taxon>Insecta</taxon>
        <taxon>Pterygota</taxon>
        <taxon>Neoptera</taxon>
        <taxon>Endopterygota</taxon>
        <taxon>Coleoptera</taxon>
        <taxon>Polyphaga</taxon>
        <taxon>Cucujiformia</taxon>
        <taxon>Chrysomeloidea</taxon>
        <taxon>Chrysomelidae</taxon>
        <taxon>Bruchinae</taxon>
        <taxon>Bruchini</taxon>
        <taxon>Acanthoscelides</taxon>
    </lineage>
</organism>
<dbReference type="Gene3D" id="1.20.58.1970">
    <property type="match status" value="1"/>
</dbReference>
<dbReference type="OrthoDB" id="47059at2759"/>
<accession>A0A9P0Q2J2</accession>